<reference evidence="1 2" key="1">
    <citation type="submission" date="2017-10" db="EMBL/GenBank/DDBJ databases">
        <title>Comparative genomics in systemic dimorphic fungi from Ajellomycetaceae.</title>
        <authorList>
            <person name="Munoz J.F."/>
            <person name="Mcewen J.G."/>
            <person name="Clay O.K."/>
            <person name="Cuomo C.A."/>
        </authorList>
    </citation>
    <scope>NUCLEOTIDE SEQUENCE [LARGE SCALE GENOMIC DNA]</scope>
    <source>
        <strain evidence="1 2">UAMH130</strain>
    </source>
</reference>
<organism evidence="1 2">
    <name type="scientific">Blastomyces parvus</name>
    <dbReference type="NCBI Taxonomy" id="2060905"/>
    <lineage>
        <taxon>Eukaryota</taxon>
        <taxon>Fungi</taxon>
        <taxon>Dikarya</taxon>
        <taxon>Ascomycota</taxon>
        <taxon>Pezizomycotina</taxon>
        <taxon>Eurotiomycetes</taxon>
        <taxon>Eurotiomycetidae</taxon>
        <taxon>Onygenales</taxon>
        <taxon>Ajellomycetaceae</taxon>
        <taxon>Blastomyces</taxon>
    </lineage>
</organism>
<dbReference type="EMBL" id="PDNC01000004">
    <property type="protein sequence ID" value="PGH09574.1"/>
    <property type="molecule type" value="Genomic_DNA"/>
</dbReference>
<evidence type="ECO:0000313" key="1">
    <source>
        <dbReference type="EMBL" id="PGH09574.1"/>
    </source>
</evidence>
<gene>
    <name evidence="1" type="ORF">GX51_00680</name>
</gene>
<dbReference type="AlphaFoldDB" id="A0A2B7XD43"/>
<keyword evidence="2" id="KW-1185">Reference proteome</keyword>
<comment type="caution">
    <text evidence="1">The sequence shown here is derived from an EMBL/GenBank/DDBJ whole genome shotgun (WGS) entry which is preliminary data.</text>
</comment>
<accession>A0A2B7XD43</accession>
<evidence type="ECO:0000313" key="2">
    <source>
        <dbReference type="Proteomes" id="UP000224080"/>
    </source>
</evidence>
<protein>
    <submittedName>
        <fullName evidence="1">Uncharacterized protein</fullName>
    </submittedName>
</protein>
<dbReference type="Proteomes" id="UP000224080">
    <property type="component" value="Unassembled WGS sequence"/>
</dbReference>
<sequence length="87" mass="9790">MSKRNGEQQPATDDYSARPKWAIVHSLSWPCWASAAPDESAELIFSRIINPHQPRPLSCFYTHPALSTECDTVVGAARFDVCQMPNW</sequence>
<proteinExistence type="predicted"/>
<name>A0A2B7XD43_9EURO</name>